<keyword evidence="1" id="KW-0812">Transmembrane</keyword>
<gene>
    <name evidence="2" type="ORF">RM543_11540</name>
</gene>
<keyword evidence="3" id="KW-1185">Reference proteome</keyword>
<name>A0ABU3DJM8_9RHOB</name>
<feature type="transmembrane region" description="Helical" evidence="1">
    <location>
        <begin position="69"/>
        <end position="89"/>
    </location>
</feature>
<evidence type="ECO:0000256" key="1">
    <source>
        <dbReference type="SAM" id="Phobius"/>
    </source>
</evidence>
<sequence length="147" mass="15364">MPTAAKLVAAIGFALMAYIASEAFKPLLPEGTRVHLLSPVNAGIGALSGWLVMGRLAGRGYREAVSSGLRTAAVAAFYILTGWAACEMIRKSMRLLYDGPMEALVAMMGMIGEYAIMAATDPWTALIIVGGGVVAACLSEWAARNLG</sequence>
<reference evidence="2 3" key="1">
    <citation type="submission" date="2023-09" db="EMBL/GenBank/DDBJ databases">
        <authorList>
            <person name="Rey-Velasco X."/>
        </authorList>
    </citation>
    <scope>NUCLEOTIDE SEQUENCE [LARGE SCALE GENOMIC DNA]</scope>
    <source>
        <strain evidence="2 3">F158</strain>
    </source>
</reference>
<dbReference type="EMBL" id="JAVRHL010000003">
    <property type="protein sequence ID" value="MDT0683322.1"/>
    <property type="molecule type" value="Genomic_DNA"/>
</dbReference>
<proteinExistence type="predicted"/>
<evidence type="ECO:0000313" key="3">
    <source>
        <dbReference type="Proteomes" id="UP001265259"/>
    </source>
</evidence>
<dbReference type="InterPro" id="IPR047784">
    <property type="entry name" value="TrgA"/>
</dbReference>
<evidence type="ECO:0000313" key="2">
    <source>
        <dbReference type="EMBL" id="MDT0683322.1"/>
    </source>
</evidence>
<feature type="transmembrane region" description="Helical" evidence="1">
    <location>
        <begin position="6"/>
        <end position="24"/>
    </location>
</feature>
<organism evidence="2 3">
    <name type="scientific">Tropicimonas omnivorans</name>
    <dbReference type="NCBI Taxonomy" id="3075590"/>
    <lineage>
        <taxon>Bacteria</taxon>
        <taxon>Pseudomonadati</taxon>
        <taxon>Pseudomonadota</taxon>
        <taxon>Alphaproteobacteria</taxon>
        <taxon>Rhodobacterales</taxon>
        <taxon>Roseobacteraceae</taxon>
        <taxon>Tropicimonas</taxon>
    </lineage>
</organism>
<dbReference type="RefSeq" id="WP_311691757.1">
    <property type="nucleotide sequence ID" value="NZ_JAVRHL010000003.1"/>
</dbReference>
<keyword evidence="1" id="KW-1133">Transmembrane helix</keyword>
<dbReference type="NCBIfam" id="NF033773">
    <property type="entry name" value="tellur_TrgA"/>
    <property type="match status" value="1"/>
</dbReference>
<feature type="transmembrane region" description="Helical" evidence="1">
    <location>
        <begin position="36"/>
        <end position="57"/>
    </location>
</feature>
<accession>A0ABU3DJM8</accession>
<protein>
    <submittedName>
        <fullName evidence="2">TrgA family protein</fullName>
    </submittedName>
</protein>
<keyword evidence="1" id="KW-0472">Membrane</keyword>
<dbReference type="Proteomes" id="UP001265259">
    <property type="component" value="Unassembled WGS sequence"/>
</dbReference>
<feature type="transmembrane region" description="Helical" evidence="1">
    <location>
        <begin position="123"/>
        <end position="143"/>
    </location>
</feature>
<comment type="caution">
    <text evidence="2">The sequence shown here is derived from an EMBL/GenBank/DDBJ whole genome shotgun (WGS) entry which is preliminary data.</text>
</comment>